<sequence length="184" mass="21363">MLSNEGDFLLRKTEIQGSIVLALAVKWDKKVKHFVVNHSEKSTFYFETHHEKSVNELVDWHMKTKTPVSSVSGAILKKSVDRPAWVLNHDCIKTIRKLGEGAFGEVFMAELTTEKGIAPVAVKTMREEISREARLKFMKEARIHEVLAKEYKSTYGEKEEKEEKRDDRSEKDLTKKERRKQKQS</sequence>
<reference evidence="2" key="1">
    <citation type="submission" date="2022-11" db="UniProtKB">
        <authorList>
            <consortium name="WormBaseParasite"/>
        </authorList>
    </citation>
    <scope>IDENTIFICATION</scope>
</reference>
<proteinExistence type="predicted"/>
<organism evidence="1 2">
    <name type="scientific">Panagrolaimus sp. JU765</name>
    <dbReference type="NCBI Taxonomy" id="591449"/>
    <lineage>
        <taxon>Eukaryota</taxon>
        <taxon>Metazoa</taxon>
        <taxon>Ecdysozoa</taxon>
        <taxon>Nematoda</taxon>
        <taxon>Chromadorea</taxon>
        <taxon>Rhabditida</taxon>
        <taxon>Tylenchina</taxon>
        <taxon>Panagrolaimomorpha</taxon>
        <taxon>Panagrolaimoidea</taxon>
        <taxon>Panagrolaimidae</taxon>
        <taxon>Panagrolaimus</taxon>
    </lineage>
</organism>
<name>A0AC34RJ41_9BILA</name>
<dbReference type="Proteomes" id="UP000887576">
    <property type="component" value="Unplaced"/>
</dbReference>
<dbReference type="WBParaSite" id="JU765_v2.g7480.t1">
    <property type="protein sequence ID" value="JU765_v2.g7480.t1"/>
    <property type="gene ID" value="JU765_v2.g7480"/>
</dbReference>
<evidence type="ECO:0000313" key="2">
    <source>
        <dbReference type="WBParaSite" id="JU765_v2.g7480.t1"/>
    </source>
</evidence>
<accession>A0AC34RJ41</accession>
<evidence type="ECO:0000313" key="1">
    <source>
        <dbReference type="Proteomes" id="UP000887576"/>
    </source>
</evidence>
<protein>
    <submittedName>
        <fullName evidence="2">Tyrosine-protein kinase</fullName>
    </submittedName>
</protein>